<protein>
    <submittedName>
        <fullName evidence="3">Energy-coupling factor transporter ATP-binding protein EcfA2</fullName>
    </submittedName>
</protein>
<keyword evidence="3" id="KW-0067">ATP-binding</keyword>
<dbReference type="SUPFAM" id="SSF52540">
    <property type="entry name" value="P-loop containing nucleoside triphosphate hydrolases"/>
    <property type="match status" value="1"/>
</dbReference>
<organism evidence="3 4">
    <name type="scientific">Longimicrobium terrae</name>
    <dbReference type="NCBI Taxonomy" id="1639882"/>
    <lineage>
        <taxon>Bacteria</taxon>
        <taxon>Pseudomonadati</taxon>
        <taxon>Gemmatimonadota</taxon>
        <taxon>Longimicrobiia</taxon>
        <taxon>Longimicrobiales</taxon>
        <taxon>Longimicrobiaceae</taxon>
        <taxon>Longimicrobium</taxon>
    </lineage>
</organism>
<proteinExistence type="predicted"/>
<dbReference type="InterPro" id="IPR003959">
    <property type="entry name" value="ATPase_AAA_core"/>
</dbReference>
<dbReference type="Pfam" id="PF13175">
    <property type="entry name" value="AAA_15"/>
    <property type="match status" value="1"/>
</dbReference>
<dbReference type="Pfam" id="PF13304">
    <property type="entry name" value="AAA_21"/>
    <property type="match status" value="1"/>
</dbReference>
<dbReference type="Proteomes" id="UP000582837">
    <property type="component" value="Unassembled WGS sequence"/>
</dbReference>
<dbReference type="PANTHER" id="PTHR32182">
    <property type="entry name" value="DNA REPLICATION AND REPAIR PROTEIN RECF"/>
    <property type="match status" value="1"/>
</dbReference>
<dbReference type="GO" id="GO:0000731">
    <property type="term" value="P:DNA synthesis involved in DNA repair"/>
    <property type="evidence" value="ECO:0007669"/>
    <property type="project" value="TreeGrafter"/>
</dbReference>
<keyword evidence="3" id="KW-0547">Nucleotide-binding</keyword>
<dbReference type="GO" id="GO:0005524">
    <property type="term" value="F:ATP binding"/>
    <property type="evidence" value="ECO:0007669"/>
    <property type="project" value="UniProtKB-KW"/>
</dbReference>
<dbReference type="EMBL" id="JACHIA010000003">
    <property type="protein sequence ID" value="MBB6069800.1"/>
    <property type="molecule type" value="Genomic_DNA"/>
</dbReference>
<comment type="caution">
    <text evidence="3">The sequence shown here is derived from an EMBL/GenBank/DDBJ whole genome shotgun (WGS) entry which is preliminary data.</text>
</comment>
<dbReference type="GO" id="GO:0016887">
    <property type="term" value="F:ATP hydrolysis activity"/>
    <property type="evidence" value="ECO:0007669"/>
    <property type="project" value="InterPro"/>
</dbReference>
<feature type="domain" description="Endonuclease GajA/Old nuclease/RecF-like AAA" evidence="1">
    <location>
        <begin position="4"/>
        <end position="55"/>
    </location>
</feature>
<dbReference type="RefSeq" id="WP_170036068.1">
    <property type="nucleotide sequence ID" value="NZ_JABDTL010000002.1"/>
</dbReference>
<evidence type="ECO:0000259" key="1">
    <source>
        <dbReference type="Pfam" id="PF13175"/>
    </source>
</evidence>
<sequence>MDDMLLPSFTVEGFRAIRHLTLPELGRVNLIVGTNNAGKSSLLEALELFCERANERFLAARILNLVSEHSGYEHPLSSIGVPAAEEPEIVLNALEGLFYGSFNEGRTRPIVLGRAGEPGVMKIVMPWNEPVGADGEYSGERPLALNPDSWVLAVQTEANRLELDLEYFSHMVPLAPLGRSDVVAVPSAGLSGRNISSMWDRVLVLGGEQQVEEHFRSLVPGLEKILLIGEGRSRSILCRVRGSARPIPLRSMGDGTIRMFGLTLAMVLAAGGALLVDEVENGFHRSVHHDVWNSIFVMAEQLNVQVFATTHSWEAVVGFQDAANRSPAKGMLYRLDRKDDGMIRAVRYSERDVAIAADQQIEVR</sequence>
<dbReference type="Gene3D" id="3.40.50.300">
    <property type="entry name" value="P-loop containing nucleotide triphosphate hydrolases"/>
    <property type="match status" value="1"/>
</dbReference>
<dbReference type="PANTHER" id="PTHR32182:SF0">
    <property type="entry name" value="DNA REPLICATION AND REPAIR PROTEIN RECF"/>
    <property type="match status" value="1"/>
</dbReference>
<keyword evidence="4" id="KW-1185">Reference proteome</keyword>
<name>A0A841GRM1_9BACT</name>
<dbReference type="InterPro" id="IPR014555">
    <property type="entry name" value="RecF-like"/>
</dbReference>
<accession>A0A841GRM1</accession>
<dbReference type="PIRSF" id="PIRSF029347">
    <property type="entry name" value="RecF"/>
    <property type="match status" value="1"/>
</dbReference>
<dbReference type="GO" id="GO:0006302">
    <property type="term" value="P:double-strand break repair"/>
    <property type="evidence" value="ECO:0007669"/>
    <property type="project" value="TreeGrafter"/>
</dbReference>
<feature type="domain" description="ATPase AAA-type core" evidence="2">
    <location>
        <begin position="239"/>
        <end position="312"/>
    </location>
</feature>
<reference evidence="3 4" key="1">
    <citation type="submission" date="2020-08" db="EMBL/GenBank/DDBJ databases">
        <title>Genomic Encyclopedia of Type Strains, Phase IV (KMG-IV): sequencing the most valuable type-strain genomes for metagenomic binning, comparative biology and taxonomic classification.</title>
        <authorList>
            <person name="Goeker M."/>
        </authorList>
    </citation>
    <scope>NUCLEOTIDE SEQUENCE [LARGE SCALE GENOMIC DNA]</scope>
    <source>
        <strain evidence="3 4">DSM 29007</strain>
    </source>
</reference>
<dbReference type="InterPro" id="IPR027417">
    <property type="entry name" value="P-loop_NTPase"/>
</dbReference>
<evidence type="ECO:0000313" key="4">
    <source>
        <dbReference type="Proteomes" id="UP000582837"/>
    </source>
</evidence>
<evidence type="ECO:0000313" key="3">
    <source>
        <dbReference type="EMBL" id="MBB6069800.1"/>
    </source>
</evidence>
<gene>
    <name evidence="3" type="ORF">HNQ61_001417</name>
</gene>
<dbReference type="AlphaFoldDB" id="A0A841GRM1"/>
<dbReference type="InterPro" id="IPR041685">
    <property type="entry name" value="AAA_GajA/Old/RecF-like"/>
</dbReference>
<evidence type="ECO:0000259" key="2">
    <source>
        <dbReference type="Pfam" id="PF13304"/>
    </source>
</evidence>